<evidence type="ECO:0000313" key="7">
    <source>
        <dbReference type="RefSeq" id="XP_018018616.1"/>
    </source>
</evidence>
<dbReference type="KEGG" id="hazt:108675138"/>
<feature type="region of interest" description="Disordered" evidence="1">
    <location>
        <begin position="544"/>
        <end position="641"/>
    </location>
</feature>
<feature type="transmembrane region" description="Helical" evidence="2">
    <location>
        <begin position="1338"/>
        <end position="1360"/>
    </location>
</feature>
<gene>
    <name evidence="7" type="primary">LOC108675138</name>
</gene>
<feature type="chain" id="PRO_5034254119" evidence="3">
    <location>
        <begin position="33"/>
        <end position="1458"/>
    </location>
</feature>
<keyword evidence="2" id="KW-1133">Transmembrane helix</keyword>
<dbReference type="PROSITE" id="PS50948">
    <property type="entry name" value="PAN"/>
    <property type="match status" value="3"/>
</dbReference>
<dbReference type="Pfam" id="PF00024">
    <property type="entry name" value="PAN_1"/>
    <property type="match status" value="3"/>
</dbReference>
<dbReference type="CTD" id="45587"/>
<dbReference type="CDD" id="cd01099">
    <property type="entry name" value="PAN_AP_HGF"/>
    <property type="match status" value="3"/>
</dbReference>
<dbReference type="PANTHER" id="PTHR47327:SF9">
    <property type="entry name" value="NO MECHANORECEPTOR POTENTIAL A, ISOFORM A"/>
    <property type="match status" value="1"/>
</dbReference>
<dbReference type="SMART" id="SM00473">
    <property type="entry name" value="PAN_AP"/>
    <property type="match status" value="3"/>
</dbReference>
<dbReference type="InterPro" id="IPR003609">
    <property type="entry name" value="Pan_app"/>
</dbReference>
<evidence type="ECO:0000259" key="5">
    <source>
        <dbReference type="PROSITE" id="PS51034"/>
    </source>
</evidence>
<protein>
    <submittedName>
        <fullName evidence="7">Uncharacterized protein LOC108675138</fullName>
    </submittedName>
</protein>
<feature type="region of interest" description="Disordered" evidence="1">
    <location>
        <begin position="1391"/>
        <end position="1433"/>
    </location>
</feature>
<dbReference type="Proteomes" id="UP000694843">
    <property type="component" value="Unplaced"/>
</dbReference>
<keyword evidence="3" id="KW-0732">Signal</keyword>
<feature type="domain" description="Apple" evidence="4">
    <location>
        <begin position="890"/>
        <end position="981"/>
    </location>
</feature>
<dbReference type="Gene3D" id="3.50.4.10">
    <property type="entry name" value="Hepatocyte Growth Factor"/>
    <property type="match status" value="3"/>
</dbReference>
<dbReference type="InterPro" id="IPR052774">
    <property type="entry name" value="Celegans_DevNeuronal_Protein"/>
</dbReference>
<evidence type="ECO:0000256" key="2">
    <source>
        <dbReference type="SAM" id="Phobius"/>
    </source>
</evidence>
<evidence type="ECO:0000256" key="3">
    <source>
        <dbReference type="SAM" id="SignalP"/>
    </source>
</evidence>
<feature type="region of interest" description="Disordered" evidence="1">
    <location>
        <begin position="90"/>
        <end position="136"/>
    </location>
</feature>
<organism evidence="6 7">
    <name type="scientific">Hyalella azteca</name>
    <name type="common">Amphipod</name>
    <dbReference type="NCBI Taxonomy" id="294128"/>
    <lineage>
        <taxon>Eukaryota</taxon>
        <taxon>Metazoa</taxon>
        <taxon>Ecdysozoa</taxon>
        <taxon>Arthropoda</taxon>
        <taxon>Crustacea</taxon>
        <taxon>Multicrustacea</taxon>
        <taxon>Malacostraca</taxon>
        <taxon>Eumalacostraca</taxon>
        <taxon>Peracarida</taxon>
        <taxon>Amphipoda</taxon>
        <taxon>Senticaudata</taxon>
        <taxon>Talitrida</taxon>
        <taxon>Talitroidea</taxon>
        <taxon>Hyalellidae</taxon>
        <taxon>Hyalella</taxon>
    </lineage>
</organism>
<accession>A0A8B7P0K7</accession>
<dbReference type="RefSeq" id="XP_018018616.1">
    <property type="nucleotide sequence ID" value="XM_018163127.1"/>
</dbReference>
<feature type="signal peptide" evidence="3">
    <location>
        <begin position="1"/>
        <end position="32"/>
    </location>
</feature>
<name>A0A8B7P0K7_HYAAZ</name>
<dbReference type="SMART" id="SM00241">
    <property type="entry name" value="ZP"/>
    <property type="match status" value="1"/>
</dbReference>
<feature type="domain" description="Apple" evidence="4">
    <location>
        <begin position="430"/>
        <end position="516"/>
    </location>
</feature>
<dbReference type="PANTHER" id="PTHR47327">
    <property type="entry name" value="FI18240P1-RELATED"/>
    <property type="match status" value="1"/>
</dbReference>
<keyword evidence="2" id="KW-0472">Membrane</keyword>
<dbReference type="GeneID" id="108675138"/>
<proteinExistence type="predicted"/>
<dbReference type="PROSITE" id="PS51034">
    <property type="entry name" value="ZP_2"/>
    <property type="match status" value="1"/>
</dbReference>
<feature type="domain" description="ZP" evidence="5">
    <location>
        <begin position="999"/>
        <end position="1253"/>
    </location>
</feature>
<dbReference type="InterPro" id="IPR001507">
    <property type="entry name" value="ZP_dom"/>
</dbReference>
<sequence length="1458" mass="158263">MVTSTSTIATTMVQALTILTALQMFSDGGVEATSEPYGISRAVVEGAALAGASFTPPPAAGRDLDVRPVPALSQVTPTLAPDGLPSGLEAPGFHSDGGTGLSFPDSADPTMNEISGKKKDDIPLVPERTACDGGQGEMRYEKLPDVRLAPNSYDSDVIRKNAMPAAVLALCEDRCLKDRTATQQLTRRCGSLDFVPGRRYSSYSNSVEYTETKCFLSQPQDDRNSAAAQSRSQFERANNYAHLREVCFSAPSSTQASILREECPDRLYVMERHLAKRFLPKNVIEVTASTLEECQNIHYDMDYFENTCLSAERRCPKDRLFYLKEINAEMGGPFDPVTIVNVTLQQCKEECIESKSIFCRSMEYDQRSKLCILSDEDSVSRREELRASTSADNVYFELKCFDGDKIGGEYLMEDDAPLTSPNTEPLNARAFRDVRTAFQLYRNRHLELRSGFRNDRRDRTLLTLAECLDECLEERRFACRSVMYSERFQVCKLSEFDQYNGELIYDGEYDYFENLMGAGLADSRSQGGSSNSLGFSGSSSDGFEGSGLSSSDRFSGGSSSSSGFISNSREGSRINLPPLFQDRPGLFRPISTDIGDDGSKGSTNRNTGLFGITRGDGTASTTDRFTGHGGSSDRFGSSADRFGSSTDRFGSSADRFGAGADRFGSSADRFGSSADRFGSSADRFGSSADRLGSSADRFGSSTDKFGSGADSLGGSSDSFRSGADRFDSSSNTLRGSGDRSSTSLNRFGATDRFSFLGGGSAFGTGRFSGLGLGTDAGTGIGAGGNRFDDGGRGTSSFATDVGGSGLSTSRLGTMNGEGTTRAADFKTGSVASHINFGPWGSTTSSPVIRDLYLPSEVTFGSNANPFGVVGSGSFGSSTGSTSGFIPASDCYYSGSFSLRERGKRLRQAYVKRYLSVGNREHCSRECLNEQMFLCRSYNFRYGSLGVADNCQLSERGSAPLDLRNPAYFQTDVEFDYYEIDRSRSFVGDVSDNCPHVAQSCNEDGSMEFTLRTDEPFKGRIYAYGYYDRCFIVGRGSTVSVLQLSSPRGFPDCGTIRYGDTLTNIVVVQFAENVQTMMDKRYNLTCTTIGPSDSVVTSAYIGAGYGTAVAGATSSAGAPTPIEYLELENRLDQRVALRVLYDGRPTTTIAVGDPLTFRLEPQAGFNLVSDIFATNVVAKDPYSGRAVQLIDSRGCPVDNYIFPALGRARSGEGLETRFSAFKIPESNFLVFEANVRPCKLTCTPAFCRDTHGRGEVESYGRRRRDLAERLGPVNETSYTNMTAEEQRLLEQEKLEAEEGPVEHVHGIYEVYLSREDIPAAAELRYLQDVCLSTSAYNGLVATTVTSVLCLIGVLVATVFLYRRSAHGGVAAKNAMADAGNPRHVSLRHEAARGSFPSHPRTVPQPARYFPDPKPDDLTLTSEPDGLNSHYIDPSEPIYTNPALFERAAADDRSGRGPRV</sequence>
<evidence type="ECO:0000313" key="6">
    <source>
        <dbReference type="Proteomes" id="UP000694843"/>
    </source>
</evidence>
<dbReference type="SUPFAM" id="SSF57414">
    <property type="entry name" value="Hairpin loop containing domain-like"/>
    <property type="match status" value="3"/>
</dbReference>
<feature type="region of interest" description="Disordered" evidence="1">
    <location>
        <begin position="706"/>
        <end position="742"/>
    </location>
</feature>
<keyword evidence="6" id="KW-1185">Reference proteome</keyword>
<evidence type="ECO:0000256" key="1">
    <source>
        <dbReference type="SAM" id="MobiDB-lite"/>
    </source>
</evidence>
<feature type="compositionally biased region" description="Low complexity" evidence="1">
    <location>
        <begin position="706"/>
        <end position="718"/>
    </location>
</feature>
<reference evidence="7" key="1">
    <citation type="submission" date="2025-08" db="UniProtKB">
        <authorList>
            <consortium name="RefSeq"/>
        </authorList>
    </citation>
    <scope>IDENTIFICATION</scope>
    <source>
        <tissue evidence="7">Whole organism</tissue>
    </source>
</reference>
<feature type="compositionally biased region" description="Low complexity" evidence="1">
    <location>
        <begin position="544"/>
        <end position="569"/>
    </location>
</feature>
<keyword evidence="2" id="KW-0812">Transmembrane</keyword>
<feature type="domain" description="Apple" evidence="4">
    <location>
        <begin position="315"/>
        <end position="400"/>
    </location>
</feature>
<dbReference type="GO" id="GO:0009653">
    <property type="term" value="P:anatomical structure morphogenesis"/>
    <property type="evidence" value="ECO:0007669"/>
    <property type="project" value="TreeGrafter"/>
</dbReference>
<dbReference type="OMA" id="PPYYDYD"/>
<dbReference type="OrthoDB" id="6423981at2759"/>
<feature type="compositionally biased region" description="Polar residues" evidence="1">
    <location>
        <begin position="728"/>
        <end position="742"/>
    </location>
</feature>
<evidence type="ECO:0000259" key="4">
    <source>
        <dbReference type="PROSITE" id="PS50948"/>
    </source>
</evidence>